<feature type="domain" description="Ketosynthase family 3 (KS3)" evidence="4">
    <location>
        <begin position="3"/>
        <end position="398"/>
    </location>
</feature>
<dbReference type="InterPro" id="IPR014031">
    <property type="entry name" value="Ketoacyl_synth_C"/>
</dbReference>
<comment type="caution">
    <text evidence="5">The sequence shown here is derived from an EMBL/GenBank/DDBJ whole genome shotgun (WGS) entry which is preliminary data.</text>
</comment>
<dbReference type="GO" id="GO:0006633">
    <property type="term" value="P:fatty acid biosynthetic process"/>
    <property type="evidence" value="ECO:0007669"/>
    <property type="project" value="TreeGrafter"/>
</dbReference>
<dbReference type="Gene3D" id="3.40.47.10">
    <property type="match status" value="2"/>
</dbReference>
<evidence type="ECO:0000313" key="6">
    <source>
        <dbReference type="Proteomes" id="UP000823604"/>
    </source>
</evidence>
<evidence type="ECO:0000256" key="1">
    <source>
        <dbReference type="ARBA" id="ARBA00008467"/>
    </source>
</evidence>
<dbReference type="Pfam" id="PF00109">
    <property type="entry name" value="ketoacyl-synt"/>
    <property type="match status" value="1"/>
</dbReference>
<dbReference type="GO" id="GO:0004315">
    <property type="term" value="F:3-oxoacyl-[acyl-carrier-protein] synthase activity"/>
    <property type="evidence" value="ECO:0007669"/>
    <property type="project" value="TreeGrafter"/>
</dbReference>
<name>A0A9D9NFZ0_9BACT</name>
<accession>A0A9D9NFZ0</accession>
<evidence type="ECO:0000313" key="5">
    <source>
        <dbReference type="EMBL" id="MBO8472232.1"/>
    </source>
</evidence>
<dbReference type="PROSITE" id="PS52004">
    <property type="entry name" value="KS3_2"/>
    <property type="match status" value="1"/>
</dbReference>
<evidence type="ECO:0000256" key="2">
    <source>
        <dbReference type="ARBA" id="ARBA00022679"/>
    </source>
</evidence>
<protein>
    <submittedName>
        <fullName evidence="5">Beta-ketoacyl-[acyl-carrier-protein] synthase family protein</fullName>
    </submittedName>
</protein>
<reference evidence="5" key="1">
    <citation type="submission" date="2020-10" db="EMBL/GenBank/DDBJ databases">
        <authorList>
            <person name="Gilroy R."/>
        </authorList>
    </citation>
    <scope>NUCLEOTIDE SEQUENCE</scope>
    <source>
        <strain evidence="5">B1-8020</strain>
    </source>
</reference>
<dbReference type="SMART" id="SM00825">
    <property type="entry name" value="PKS_KS"/>
    <property type="match status" value="1"/>
</dbReference>
<organism evidence="5 6">
    <name type="scientific">Candidatus Merdivivens pullicola</name>
    <dbReference type="NCBI Taxonomy" id="2840872"/>
    <lineage>
        <taxon>Bacteria</taxon>
        <taxon>Pseudomonadati</taxon>
        <taxon>Bacteroidota</taxon>
        <taxon>Bacteroidia</taxon>
        <taxon>Bacteroidales</taxon>
        <taxon>Muribaculaceae</taxon>
        <taxon>Muribaculaceae incertae sedis</taxon>
        <taxon>Candidatus Merdivivens</taxon>
    </lineage>
</organism>
<comment type="similarity">
    <text evidence="1 3">Belongs to the thiolase-like superfamily. Beta-ketoacyl-ACP synthases family.</text>
</comment>
<keyword evidence="2 3" id="KW-0808">Transferase</keyword>
<dbReference type="PANTHER" id="PTHR11712:SF320">
    <property type="entry name" value="BETA-KETOACYL SYNTHASE"/>
    <property type="match status" value="1"/>
</dbReference>
<dbReference type="InterPro" id="IPR000794">
    <property type="entry name" value="Beta-ketoacyl_synthase"/>
</dbReference>
<dbReference type="AlphaFoldDB" id="A0A9D9NFZ0"/>
<dbReference type="Pfam" id="PF02801">
    <property type="entry name" value="Ketoacyl-synt_C"/>
    <property type="match status" value="1"/>
</dbReference>
<dbReference type="GO" id="GO:0005829">
    <property type="term" value="C:cytosol"/>
    <property type="evidence" value="ECO:0007669"/>
    <property type="project" value="TreeGrafter"/>
</dbReference>
<dbReference type="InterPro" id="IPR014030">
    <property type="entry name" value="Ketoacyl_synth_N"/>
</dbReference>
<dbReference type="CDD" id="cd00834">
    <property type="entry name" value="KAS_I_II"/>
    <property type="match status" value="1"/>
</dbReference>
<dbReference type="InterPro" id="IPR016039">
    <property type="entry name" value="Thiolase-like"/>
</dbReference>
<proteinExistence type="inferred from homology"/>
<sequence>MKHRDVLVTGMGVVSAIGNGMQAVSGALRSCSSGISLPSILKTAHVTLPVGEVRMENGELKSLLEKRLPVPAFSTRASLLGMLALDEALESASLDADDCGRIAFVSATAVGGMDATEKYYFHPGLPEENLIDRHDCGAMTDDIASRYGGFAMSATVSTACSAALNAIVFARKLIRSGRFSIVIAGGTECLTKYHLNGFNSLKILDERRCRPFDRGRAGLNLGEGAGFLVLESPSSAAKRKVRAIASLAGAANRCDAYHQTASSPSGEGAFLCMKAALDDASVLPSEIDYINAHGTGTPNNDLSEGIAIERVFGKEVPPVSSTKAFTGHTTAASGAIESVISLIAMKERFLPVSLGFSDRMDELSFEPLTDSRVSRELHRVMVNAFGFGGNDSCVIYENV</sequence>
<dbReference type="PANTHER" id="PTHR11712">
    <property type="entry name" value="POLYKETIDE SYNTHASE-RELATED"/>
    <property type="match status" value="1"/>
</dbReference>
<evidence type="ECO:0000256" key="3">
    <source>
        <dbReference type="RuleBase" id="RU003694"/>
    </source>
</evidence>
<gene>
    <name evidence="5" type="ORF">IAB81_01190</name>
</gene>
<reference evidence="5" key="2">
    <citation type="journal article" date="2021" name="PeerJ">
        <title>Extensive microbial diversity within the chicken gut microbiome revealed by metagenomics and culture.</title>
        <authorList>
            <person name="Gilroy R."/>
            <person name="Ravi A."/>
            <person name="Getino M."/>
            <person name="Pursley I."/>
            <person name="Horton D.L."/>
            <person name="Alikhan N.F."/>
            <person name="Baker D."/>
            <person name="Gharbi K."/>
            <person name="Hall N."/>
            <person name="Watson M."/>
            <person name="Adriaenssens E.M."/>
            <person name="Foster-Nyarko E."/>
            <person name="Jarju S."/>
            <person name="Secka A."/>
            <person name="Antonio M."/>
            <person name="Oren A."/>
            <person name="Chaudhuri R.R."/>
            <person name="La Ragione R."/>
            <person name="Hildebrand F."/>
            <person name="Pallen M.J."/>
        </authorList>
    </citation>
    <scope>NUCLEOTIDE SEQUENCE</scope>
    <source>
        <strain evidence="5">B1-8020</strain>
    </source>
</reference>
<dbReference type="SUPFAM" id="SSF53901">
    <property type="entry name" value="Thiolase-like"/>
    <property type="match status" value="2"/>
</dbReference>
<dbReference type="Proteomes" id="UP000823604">
    <property type="component" value="Unassembled WGS sequence"/>
</dbReference>
<dbReference type="InterPro" id="IPR020841">
    <property type="entry name" value="PKS_Beta-ketoAc_synthase_dom"/>
</dbReference>
<evidence type="ECO:0000259" key="4">
    <source>
        <dbReference type="PROSITE" id="PS52004"/>
    </source>
</evidence>
<dbReference type="EMBL" id="JADIMA010000011">
    <property type="protein sequence ID" value="MBO8472232.1"/>
    <property type="molecule type" value="Genomic_DNA"/>
</dbReference>